<evidence type="ECO:0000256" key="1">
    <source>
        <dbReference type="ARBA" id="ARBA00029464"/>
    </source>
</evidence>
<dbReference type="PANTHER" id="PTHR47751">
    <property type="entry name" value="SUPERFAMILY HYDROLASE, PUTATIVE (AFU_ORTHOLOGUE AFUA_2G16580)-RELATED"/>
    <property type="match status" value="1"/>
</dbReference>
<dbReference type="SUPFAM" id="SSF53474">
    <property type="entry name" value="alpha/beta-Hydrolases"/>
    <property type="match status" value="1"/>
</dbReference>
<dbReference type="InterPro" id="IPR051411">
    <property type="entry name" value="Polyketide_trans_af380"/>
</dbReference>
<keyword evidence="2" id="KW-0378">Hydrolase</keyword>
<dbReference type="Gene3D" id="3.40.50.1820">
    <property type="entry name" value="alpha/beta hydrolase"/>
    <property type="match status" value="1"/>
</dbReference>
<evidence type="ECO:0000313" key="2">
    <source>
        <dbReference type="EMBL" id="KAH6645336.1"/>
    </source>
</evidence>
<dbReference type="PANTHER" id="PTHR47751:SF1">
    <property type="entry name" value="SUPERFAMILY HYDROLASE, PUTATIVE (AFU_ORTHOLOGUE AFUA_2G16580)-RELATED"/>
    <property type="match status" value="1"/>
</dbReference>
<comment type="similarity">
    <text evidence="1">Belongs to the polyketide transferase af380 family.</text>
</comment>
<keyword evidence="3" id="KW-1185">Reference proteome</keyword>
<protein>
    <submittedName>
        <fullName evidence="2">Alpha/Beta hydrolase protein</fullName>
    </submittedName>
</protein>
<dbReference type="EMBL" id="JAGPXC010000011">
    <property type="protein sequence ID" value="KAH6645336.1"/>
    <property type="molecule type" value="Genomic_DNA"/>
</dbReference>
<dbReference type="Proteomes" id="UP000758603">
    <property type="component" value="Unassembled WGS sequence"/>
</dbReference>
<dbReference type="AlphaFoldDB" id="A0A9P8UBF9"/>
<comment type="caution">
    <text evidence="2">The sequence shown here is derived from an EMBL/GenBank/DDBJ whole genome shotgun (WGS) entry which is preliminary data.</text>
</comment>
<organism evidence="2 3">
    <name type="scientific">Truncatella angustata</name>
    <dbReference type="NCBI Taxonomy" id="152316"/>
    <lineage>
        <taxon>Eukaryota</taxon>
        <taxon>Fungi</taxon>
        <taxon>Dikarya</taxon>
        <taxon>Ascomycota</taxon>
        <taxon>Pezizomycotina</taxon>
        <taxon>Sordariomycetes</taxon>
        <taxon>Xylariomycetidae</taxon>
        <taxon>Amphisphaeriales</taxon>
        <taxon>Sporocadaceae</taxon>
        <taxon>Truncatella</taxon>
    </lineage>
</organism>
<accession>A0A9P8UBF9</accession>
<gene>
    <name evidence="2" type="ORF">BKA67DRAFT_696427</name>
</gene>
<dbReference type="Gene3D" id="1.10.10.800">
    <property type="match status" value="1"/>
</dbReference>
<dbReference type="InterPro" id="IPR029058">
    <property type="entry name" value="AB_hydrolase_fold"/>
</dbReference>
<dbReference type="RefSeq" id="XP_045951850.1">
    <property type="nucleotide sequence ID" value="XM_046109346.1"/>
</dbReference>
<name>A0A9P8UBF9_9PEZI</name>
<dbReference type="OrthoDB" id="2498029at2759"/>
<dbReference type="GeneID" id="70138237"/>
<evidence type="ECO:0000313" key="3">
    <source>
        <dbReference type="Proteomes" id="UP000758603"/>
    </source>
</evidence>
<dbReference type="GO" id="GO:0016787">
    <property type="term" value="F:hydrolase activity"/>
    <property type="evidence" value="ECO:0007669"/>
    <property type="project" value="UniProtKB-KW"/>
</dbReference>
<reference evidence="2" key="1">
    <citation type="journal article" date="2021" name="Nat. Commun.">
        <title>Genetic determinants of endophytism in the Arabidopsis root mycobiome.</title>
        <authorList>
            <person name="Mesny F."/>
            <person name="Miyauchi S."/>
            <person name="Thiergart T."/>
            <person name="Pickel B."/>
            <person name="Atanasova L."/>
            <person name="Karlsson M."/>
            <person name="Huettel B."/>
            <person name="Barry K.W."/>
            <person name="Haridas S."/>
            <person name="Chen C."/>
            <person name="Bauer D."/>
            <person name="Andreopoulos W."/>
            <person name="Pangilinan J."/>
            <person name="LaButti K."/>
            <person name="Riley R."/>
            <person name="Lipzen A."/>
            <person name="Clum A."/>
            <person name="Drula E."/>
            <person name="Henrissat B."/>
            <person name="Kohler A."/>
            <person name="Grigoriev I.V."/>
            <person name="Martin F.M."/>
            <person name="Hacquard S."/>
        </authorList>
    </citation>
    <scope>NUCLEOTIDE SEQUENCE</scope>
    <source>
        <strain evidence="2">MPI-SDFR-AT-0073</strain>
    </source>
</reference>
<proteinExistence type="inferred from homology"/>
<sequence length="315" mass="35074">MLAAALTFGQLAVAELQPQWVHYDRDGIYIAENLFSPQSNTSTYYTSGRRPAIVVGHPHGGVKEQTSGLFASQIAEGTSFITLDFDAAYQVDSGGLPRYLEDPYQRANDTLDSVDPNRIGVLGICASGWYVPFTAQTDERMKAVATVSGIDLGTLNSEGFGSFNGPMLPNIRTQLAEANRQHLAEARGVPPNLTRIFPNTAADVMPQLPVFYQKSYDYYQTPRGHVNAAPNWHLWRSLEMLATYRSYTYMDLISPRPLLMIAGSDADTLYMSQRAIDIAEEPNELFLVLGMIHTDLYDHNDLSLPKLLEFFTIHL</sequence>